<dbReference type="InterPro" id="IPR011766">
    <property type="entry name" value="TPP_enzyme_TPP-bd"/>
</dbReference>
<comment type="caution">
    <text evidence="8">The sequence shown here is derived from an EMBL/GenBank/DDBJ whole genome shotgun (WGS) entry which is preliminary data.</text>
</comment>
<keyword evidence="9" id="KW-1185">Reference proteome</keyword>
<evidence type="ECO:0000313" key="9">
    <source>
        <dbReference type="Proteomes" id="UP000276634"/>
    </source>
</evidence>
<evidence type="ECO:0000313" key="8">
    <source>
        <dbReference type="EMBL" id="ROR32187.1"/>
    </source>
</evidence>
<dbReference type="SUPFAM" id="SSF52518">
    <property type="entry name" value="Thiamin diphosphate-binding fold (THDP-binding)"/>
    <property type="match status" value="2"/>
</dbReference>
<comment type="similarity">
    <text evidence="1 3">Belongs to the TPP enzyme family.</text>
</comment>
<dbReference type="Pfam" id="PF00205">
    <property type="entry name" value="TPP_enzyme_M"/>
    <property type="match status" value="1"/>
</dbReference>
<dbReference type="GO" id="GO:0005948">
    <property type="term" value="C:acetolactate synthase complex"/>
    <property type="evidence" value="ECO:0007669"/>
    <property type="project" value="TreeGrafter"/>
</dbReference>
<dbReference type="InterPro" id="IPR029035">
    <property type="entry name" value="DHS-like_NAD/FAD-binding_dom"/>
</dbReference>
<dbReference type="InterPro" id="IPR012000">
    <property type="entry name" value="Thiamin_PyroP_enz_cen_dom"/>
</dbReference>
<dbReference type="Gene3D" id="3.40.50.970">
    <property type="match status" value="2"/>
</dbReference>
<evidence type="ECO:0000256" key="1">
    <source>
        <dbReference type="ARBA" id="ARBA00007812"/>
    </source>
</evidence>
<dbReference type="GO" id="GO:0050660">
    <property type="term" value="F:flavin adenine dinucleotide binding"/>
    <property type="evidence" value="ECO:0007669"/>
    <property type="project" value="TreeGrafter"/>
</dbReference>
<name>A0A3N1Y4H7_9GAMM</name>
<dbReference type="FunFam" id="3.40.50.970:FF:000007">
    <property type="entry name" value="Acetolactate synthase"/>
    <property type="match status" value="1"/>
</dbReference>
<dbReference type="GO" id="GO:0009097">
    <property type="term" value="P:isoleucine biosynthetic process"/>
    <property type="evidence" value="ECO:0007669"/>
    <property type="project" value="TreeGrafter"/>
</dbReference>
<feature type="region of interest" description="Disordered" evidence="4">
    <location>
        <begin position="533"/>
        <end position="558"/>
    </location>
</feature>
<dbReference type="InterPro" id="IPR029061">
    <property type="entry name" value="THDP-binding"/>
</dbReference>
<dbReference type="CDD" id="cd07035">
    <property type="entry name" value="TPP_PYR_POX_like"/>
    <property type="match status" value="1"/>
</dbReference>
<evidence type="ECO:0000259" key="7">
    <source>
        <dbReference type="Pfam" id="PF02776"/>
    </source>
</evidence>
<reference evidence="8 9" key="1">
    <citation type="submission" date="2018-11" db="EMBL/GenBank/DDBJ databases">
        <title>Genomic Encyclopedia of Type Strains, Phase IV (KMG-IV): sequencing the most valuable type-strain genomes for metagenomic binning, comparative biology and taxonomic classification.</title>
        <authorList>
            <person name="Goeker M."/>
        </authorList>
    </citation>
    <scope>NUCLEOTIDE SEQUENCE [LARGE SCALE GENOMIC DNA]</scope>
    <source>
        <strain evidence="8 9">DSM 100275</strain>
    </source>
</reference>
<dbReference type="SUPFAM" id="SSF52467">
    <property type="entry name" value="DHS-like NAD/FAD-binding domain"/>
    <property type="match status" value="1"/>
</dbReference>
<dbReference type="PANTHER" id="PTHR18968:SF120">
    <property type="entry name" value="ACETOLACTATE SYNTHASE LARGE SUBUNIT"/>
    <property type="match status" value="1"/>
</dbReference>
<dbReference type="PANTHER" id="PTHR18968">
    <property type="entry name" value="THIAMINE PYROPHOSPHATE ENZYMES"/>
    <property type="match status" value="1"/>
</dbReference>
<dbReference type="AlphaFoldDB" id="A0A3N1Y4H7"/>
<dbReference type="InterPro" id="IPR045229">
    <property type="entry name" value="TPP_enz"/>
</dbReference>
<proteinExistence type="inferred from homology"/>
<dbReference type="CDD" id="cd00568">
    <property type="entry name" value="TPP_enzymes"/>
    <property type="match status" value="1"/>
</dbReference>
<dbReference type="GO" id="GO:0030976">
    <property type="term" value="F:thiamine pyrophosphate binding"/>
    <property type="evidence" value="ECO:0007669"/>
    <property type="project" value="InterPro"/>
</dbReference>
<dbReference type="OrthoDB" id="9785953at2"/>
<evidence type="ECO:0000256" key="3">
    <source>
        <dbReference type="RuleBase" id="RU362132"/>
    </source>
</evidence>
<dbReference type="EMBL" id="RJVI01000002">
    <property type="protein sequence ID" value="ROR32187.1"/>
    <property type="molecule type" value="Genomic_DNA"/>
</dbReference>
<dbReference type="Pfam" id="PF02776">
    <property type="entry name" value="TPP_enzyme_N"/>
    <property type="match status" value="1"/>
</dbReference>
<sequence length="558" mass="59026">MRDGGTLVAEQLAAFGCRAVFCVPGESFLPVLEGLRRQDGIETVVCRQEGGAAMMAEAWGRLTGEPGVCIVTRAPGATNAASGVYVATHDGTPMLLLVGQVPRRHRGRGVFQELDYTAFFGGIAKWVAEADDPERLPELLARAWAVARNGRPGPVVLALPEDVLEAPARAAVVPAPAPAPARPDEAALGRVLDALARARRPLLLAGGQAWSARASERLAEVAGRLDLPVVVEFRCQHHLDNDHPCYAGVAGLGMDPALARRIAESDLVLAVGARLDDITTAGFRLLEPPRPRPRLIHVLPEPAALNRVFHADPALCAHPEPFLEALARAPLRPGPWAAWREAARADALAWRAVPAAGEAGSTLAAMMASLRACLPADAIVTNGAGNYAIWLHRHHRYGPFPSQLAPASGSMGYGLPAAIAARLAHPERAVLCLAGDGCLLMTGQELATAVRHRLALVVVVVDNGRYGTIRMHQMRRYGGAPFATTLANPDFVAWARAFGARAERATDAETFRAALGRALAHPGPSLIHVPVPPEVLAPGLEDPAPQPHPEDALPNATP</sequence>
<dbReference type="InterPro" id="IPR000399">
    <property type="entry name" value="TPP-bd_CS"/>
</dbReference>
<organism evidence="8 9">
    <name type="scientific">Inmirania thermothiophila</name>
    <dbReference type="NCBI Taxonomy" id="1750597"/>
    <lineage>
        <taxon>Bacteria</taxon>
        <taxon>Pseudomonadati</taxon>
        <taxon>Pseudomonadota</taxon>
        <taxon>Gammaproteobacteria</taxon>
        <taxon>Chromatiales</taxon>
        <taxon>Ectothiorhodospiraceae</taxon>
        <taxon>Inmirania</taxon>
    </lineage>
</organism>
<dbReference type="NCBIfam" id="NF006052">
    <property type="entry name" value="PRK08199.1"/>
    <property type="match status" value="1"/>
</dbReference>
<dbReference type="Proteomes" id="UP000276634">
    <property type="component" value="Unassembled WGS sequence"/>
</dbReference>
<evidence type="ECO:0000259" key="5">
    <source>
        <dbReference type="Pfam" id="PF00205"/>
    </source>
</evidence>
<feature type="domain" description="Thiamine pyrophosphate enzyme central" evidence="5">
    <location>
        <begin position="190"/>
        <end position="326"/>
    </location>
</feature>
<evidence type="ECO:0000256" key="4">
    <source>
        <dbReference type="SAM" id="MobiDB-lite"/>
    </source>
</evidence>
<dbReference type="GO" id="GO:0003984">
    <property type="term" value="F:acetolactate synthase activity"/>
    <property type="evidence" value="ECO:0007669"/>
    <property type="project" value="TreeGrafter"/>
</dbReference>
<dbReference type="InterPro" id="IPR012001">
    <property type="entry name" value="Thiamin_PyroP_enz_TPP-bd_dom"/>
</dbReference>
<feature type="domain" description="Thiamine pyrophosphate enzyme TPP-binding" evidence="6">
    <location>
        <begin position="383"/>
        <end position="529"/>
    </location>
</feature>
<dbReference type="Pfam" id="PF02775">
    <property type="entry name" value="TPP_enzyme_C"/>
    <property type="match status" value="1"/>
</dbReference>
<evidence type="ECO:0000256" key="2">
    <source>
        <dbReference type="ARBA" id="ARBA00023052"/>
    </source>
</evidence>
<protein>
    <submittedName>
        <fullName evidence="8">Acetolactate synthase large subunit</fullName>
    </submittedName>
</protein>
<feature type="domain" description="Thiamine pyrophosphate enzyme N-terminal TPP-binding" evidence="7">
    <location>
        <begin position="3"/>
        <end position="118"/>
    </location>
</feature>
<keyword evidence="2 3" id="KW-0786">Thiamine pyrophosphate</keyword>
<dbReference type="GO" id="GO:0009099">
    <property type="term" value="P:L-valine biosynthetic process"/>
    <property type="evidence" value="ECO:0007669"/>
    <property type="project" value="TreeGrafter"/>
</dbReference>
<accession>A0A3N1Y4H7</accession>
<gene>
    <name evidence="8" type="ORF">EDC57_1382</name>
</gene>
<dbReference type="PROSITE" id="PS00187">
    <property type="entry name" value="TPP_ENZYMES"/>
    <property type="match status" value="1"/>
</dbReference>
<evidence type="ECO:0000259" key="6">
    <source>
        <dbReference type="Pfam" id="PF02775"/>
    </source>
</evidence>
<dbReference type="GO" id="GO:0000287">
    <property type="term" value="F:magnesium ion binding"/>
    <property type="evidence" value="ECO:0007669"/>
    <property type="project" value="InterPro"/>
</dbReference>
<dbReference type="RefSeq" id="WP_123401156.1">
    <property type="nucleotide sequence ID" value="NZ_RJVI01000002.1"/>
</dbReference>
<dbReference type="Gene3D" id="3.40.50.1220">
    <property type="entry name" value="TPP-binding domain"/>
    <property type="match status" value="1"/>
</dbReference>